<protein>
    <recommendedName>
        <fullName evidence="3">WXG100 family type VII secretion target</fullName>
    </recommendedName>
</protein>
<keyword evidence="2" id="KW-1185">Reference proteome</keyword>
<name>A0A1I1R0X5_9CLOT</name>
<proteinExistence type="predicted"/>
<evidence type="ECO:0000313" key="1">
    <source>
        <dbReference type="EMBL" id="SFD27979.1"/>
    </source>
</evidence>
<dbReference type="OrthoDB" id="9897488at2"/>
<evidence type="ECO:0000313" key="2">
    <source>
        <dbReference type="Proteomes" id="UP000199263"/>
    </source>
</evidence>
<gene>
    <name evidence="1" type="ORF">SAMN05421842_12922</name>
</gene>
<organism evidence="1 2">
    <name type="scientific">Clostridium uliginosum</name>
    <dbReference type="NCBI Taxonomy" id="119641"/>
    <lineage>
        <taxon>Bacteria</taxon>
        <taxon>Bacillati</taxon>
        <taxon>Bacillota</taxon>
        <taxon>Clostridia</taxon>
        <taxon>Eubacteriales</taxon>
        <taxon>Clostridiaceae</taxon>
        <taxon>Clostridium</taxon>
    </lineage>
</organism>
<dbReference type="AlphaFoldDB" id="A0A1I1R0X5"/>
<reference evidence="1 2" key="1">
    <citation type="submission" date="2016-10" db="EMBL/GenBank/DDBJ databases">
        <authorList>
            <person name="de Groot N.N."/>
        </authorList>
    </citation>
    <scope>NUCLEOTIDE SEQUENCE [LARGE SCALE GENOMIC DNA]</scope>
    <source>
        <strain evidence="1 2">DSM 12992</strain>
    </source>
</reference>
<dbReference type="STRING" id="119641.SAMN05421842_12922"/>
<evidence type="ECO:0008006" key="3">
    <source>
        <dbReference type="Google" id="ProtNLM"/>
    </source>
</evidence>
<dbReference type="RefSeq" id="WP_090093618.1">
    <property type="nucleotide sequence ID" value="NZ_FOMG01000029.1"/>
</dbReference>
<dbReference type="EMBL" id="FOMG01000029">
    <property type="protein sequence ID" value="SFD27979.1"/>
    <property type="molecule type" value="Genomic_DNA"/>
</dbReference>
<accession>A0A1I1R0X5</accession>
<sequence length="96" mass="10853">MLYKLDNSIHDNIGDFMKANKTMQESLDKVNAALAILDTDVWTGKSKDSAISLMLILKKYHEALLSVAEDNLDTMLKLETNASEYMQNGKMPSLWK</sequence>
<dbReference type="Proteomes" id="UP000199263">
    <property type="component" value="Unassembled WGS sequence"/>
</dbReference>